<dbReference type="AlphaFoldDB" id="A0A2I0ILV6"/>
<sequence>MLTRSSEGNKCGREVRIAVKVDVKFRMQDDPIAVFTGDAVACECCSREAVLWVGLTLRTKMHLVSKESGKCTWLTRRDGQNFSLAMWTVSYCLSNCRKPSLLLGRLCFYQRSALLLGQLCLIYRKVVLLLELLHVGLPETGLVVEAIVLCRRPALLLGQLCFAGDRLCCKGFALPEACFITGMVVLCWRPALPWGGSIFDLPEAGLTAGVVARCSAGCRLCRMGDCGLLGMPRSCDEGLELRLELTNPEGLGIIVRCSSYCLQFLRSQ</sequence>
<dbReference type="Proteomes" id="UP000233551">
    <property type="component" value="Unassembled WGS sequence"/>
</dbReference>
<reference evidence="1 2" key="1">
    <citation type="submission" date="2017-11" db="EMBL/GenBank/DDBJ databases">
        <title>De-novo sequencing of pomegranate (Punica granatum L.) genome.</title>
        <authorList>
            <person name="Akparov Z."/>
            <person name="Amiraslanov A."/>
            <person name="Hajiyeva S."/>
            <person name="Abbasov M."/>
            <person name="Kaur K."/>
            <person name="Hamwieh A."/>
            <person name="Solovyev V."/>
            <person name="Salamov A."/>
            <person name="Braich B."/>
            <person name="Kosarev P."/>
            <person name="Mahmoud A."/>
            <person name="Hajiyev E."/>
            <person name="Babayeva S."/>
            <person name="Izzatullayeva V."/>
            <person name="Mammadov A."/>
            <person name="Mammadov A."/>
            <person name="Sharifova S."/>
            <person name="Ojaghi J."/>
            <person name="Eynullazada K."/>
            <person name="Bayramov B."/>
            <person name="Abdulazimova A."/>
            <person name="Shahmuradov I."/>
        </authorList>
    </citation>
    <scope>NUCLEOTIDE SEQUENCE [LARGE SCALE GENOMIC DNA]</scope>
    <source>
        <strain evidence="2">cv. AG2017</strain>
        <tissue evidence="1">Leaf</tissue>
    </source>
</reference>
<protein>
    <submittedName>
        <fullName evidence="1">Uncharacterized protein</fullName>
    </submittedName>
</protein>
<dbReference type="EMBL" id="PGOL01002813">
    <property type="protein sequence ID" value="PKI44989.1"/>
    <property type="molecule type" value="Genomic_DNA"/>
</dbReference>
<organism evidence="1 2">
    <name type="scientific">Punica granatum</name>
    <name type="common">Pomegranate</name>
    <dbReference type="NCBI Taxonomy" id="22663"/>
    <lineage>
        <taxon>Eukaryota</taxon>
        <taxon>Viridiplantae</taxon>
        <taxon>Streptophyta</taxon>
        <taxon>Embryophyta</taxon>
        <taxon>Tracheophyta</taxon>
        <taxon>Spermatophyta</taxon>
        <taxon>Magnoliopsida</taxon>
        <taxon>eudicotyledons</taxon>
        <taxon>Gunneridae</taxon>
        <taxon>Pentapetalae</taxon>
        <taxon>rosids</taxon>
        <taxon>malvids</taxon>
        <taxon>Myrtales</taxon>
        <taxon>Lythraceae</taxon>
        <taxon>Punica</taxon>
    </lineage>
</organism>
<name>A0A2I0ILV6_PUNGR</name>
<evidence type="ECO:0000313" key="2">
    <source>
        <dbReference type="Proteomes" id="UP000233551"/>
    </source>
</evidence>
<keyword evidence="2" id="KW-1185">Reference proteome</keyword>
<proteinExistence type="predicted"/>
<gene>
    <name evidence="1" type="ORF">CRG98_034628</name>
</gene>
<accession>A0A2I0ILV6</accession>
<comment type="caution">
    <text evidence="1">The sequence shown here is derived from an EMBL/GenBank/DDBJ whole genome shotgun (WGS) entry which is preliminary data.</text>
</comment>
<evidence type="ECO:0000313" key="1">
    <source>
        <dbReference type="EMBL" id="PKI44989.1"/>
    </source>
</evidence>